<feature type="region of interest" description="Disordered" evidence="6">
    <location>
        <begin position="1"/>
        <end position="22"/>
    </location>
</feature>
<dbReference type="Pfam" id="PF00400">
    <property type="entry name" value="WD40"/>
    <property type="match status" value="7"/>
</dbReference>
<dbReference type="InterPro" id="IPR001680">
    <property type="entry name" value="WD40_rpt"/>
</dbReference>
<protein>
    <recommendedName>
        <fullName evidence="7">U3 small nucleolar RNA-associated protein 13 C-terminal domain-containing protein</fullName>
    </recommendedName>
</protein>
<dbReference type="Gene3D" id="2.130.10.10">
    <property type="entry name" value="YVTN repeat-like/Quinoprotein amine dehydrogenase"/>
    <property type="match status" value="3"/>
</dbReference>
<feature type="repeat" description="WD" evidence="5">
    <location>
        <begin position="138"/>
        <end position="179"/>
    </location>
</feature>
<feature type="repeat" description="WD" evidence="5">
    <location>
        <begin position="435"/>
        <end position="476"/>
    </location>
</feature>
<proteinExistence type="predicted"/>
<accession>A0AAD2CM29</accession>
<dbReference type="InterPro" id="IPR011047">
    <property type="entry name" value="Quinoprotein_ADH-like_sf"/>
</dbReference>
<feature type="domain" description="U3 small nucleolar RNA-associated protein 13 C-terminal" evidence="7">
    <location>
        <begin position="725"/>
        <end position="863"/>
    </location>
</feature>
<dbReference type="AlphaFoldDB" id="A0AAD2CM29"/>
<evidence type="ECO:0000256" key="1">
    <source>
        <dbReference type="ARBA" id="ARBA00004604"/>
    </source>
</evidence>
<feature type="repeat" description="WD" evidence="5">
    <location>
        <begin position="235"/>
        <end position="267"/>
    </location>
</feature>
<feature type="repeat" description="WD" evidence="5">
    <location>
        <begin position="588"/>
        <end position="629"/>
    </location>
</feature>
<dbReference type="Pfam" id="PF08625">
    <property type="entry name" value="Utp13"/>
    <property type="match status" value="1"/>
</dbReference>
<dbReference type="EMBL" id="CAKOGP040000580">
    <property type="protein sequence ID" value="CAJ1936967.1"/>
    <property type="molecule type" value="Genomic_DNA"/>
</dbReference>
<evidence type="ECO:0000259" key="7">
    <source>
        <dbReference type="Pfam" id="PF08625"/>
    </source>
</evidence>
<dbReference type="InterPro" id="IPR013934">
    <property type="entry name" value="Utp13_C"/>
</dbReference>
<dbReference type="InterPro" id="IPR015943">
    <property type="entry name" value="WD40/YVTN_repeat-like_dom_sf"/>
</dbReference>
<dbReference type="GO" id="GO:0032040">
    <property type="term" value="C:small-subunit processome"/>
    <property type="evidence" value="ECO:0007669"/>
    <property type="project" value="InterPro"/>
</dbReference>
<dbReference type="GO" id="GO:0000472">
    <property type="term" value="P:endonucleolytic cleavage to generate mature 5'-end of SSU-rRNA from (SSU-rRNA, 5.8S rRNA, LSU-rRNA)"/>
    <property type="evidence" value="ECO:0007669"/>
    <property type="project" value="TreeGrafter"/>
</dbReference>
<dbReference type="Proteomes" id="UP001295423">
    <property type="component" value="Unassembled WGS sequence"/>
</dbReference>
<comment type="caution">
    <text evidence="8">The sequence shown here is derived from an EMBL/GenBank/DDBJ whole genome shotgun (WGS) entry which is preliminary data.</text>
</comment>
<reference evidence="8" key="1">
    <citation type="submission" date="2023-08" db="EMBL/GenBank/DDBJ databases">
        <authorList>
            <person name="Audoor S."/>
            <person name="Bilcke G."/>
        </authorList>
    </citation>
    <scope>NUCLEOTIDE SEQUENCE</scope>
</reference>
<dbReference type="GO" id="GO:0030686">
    <property type="term" value="C:90S preribosome"/>
    <property type="evidence" value="ECO:0007669"/>
    <property type="project" value="TreeGrafter"/>
</dbReference>
<keyword evidence="4" id="KW-0539">Nucleus</keyword>
<dbReference type="PANTHER" id="PTHR19854">
    <property type="entry name" value="TRANSDUCIN BETA-LIKE 3"/>
    <property type="match status" value="1"/>
</dbReference>
<gene>
    <name evidence="8" type="ORF">CYCCA115_LOCUS5451</name>
</gene>
<evidence type="ECO:0000256" key="2">
    <source>
        <dbReference type="ARBA" id="ARBA00022574"/>
    </source>
</evidence>
<keyword evidence="9" id="KW-1185">Reference proteome</keyword>
<evidence type="ECO:0000256" key="4">
    <source>
        <dbReference type="ARBA" id="ARBA00023242"/>
    </source>
</evidence>
<feature type="repeat" description="WD" evidence="5">
    <location>
        <begin position="672"/>
        <end position="713"/>
    </location>
</feature>
<keyword evidence="3" id="KW-0677">Repeat</keyword>
<feature type="repeat" description="WD" evidence="5">
    <location>
        <begin position="546"/>
        <end position="587"/>
    </location>
</feature>
<comment type="subcellular location">
    <subcellularLocation>
        <location evidence="1">Nucleus</location>
        <location evidence="1">Nucleolus</location>
    </subcellularLocation>
</comment>
<dbReference type="CDD" id="cd00200">
    <property type="entry name" value="WD40"/>
    <property type="match status" value="1"/>
</dbReference>
<dbReference type="SUPFAM" id="SSF50978">
    <property type="entry name" value="WD40 repeat-like"/>
    <property type="match status" value="1"/>
</dbReference>
<sequence>MDIPDEHIDKQEEGNASAEPQPTLSKSWEIAAAHVPTFTGGKISHCCKASLKPFILMPVYGDLFVVDADRGVKLGTLRGEDAIDDEDEGDGVDMDAITCHVLDNRDQMIITCTRNNILHQHSIAESDLSTKLVKTWGRSGHSLPVTHMELHASNVFLVTGSVDGTARVWDVRGGFVTHVFRPLEGGDGGGSGRLSVTALQWHQELGQLVLAIGRDDGSVTIHNLNDTKNEYIVVLRDHVSSVTCMAWCGKDFFLSSGRDAILNLWRVVPVEKGREENMIVHYRRIQSMPLFEQIEGLQLLPSERLNEIRVATAGSKGLVKLWKANIVQGQTPQLTPAAEQPLAQAFGESRGGYLGLFLNHVAVGEKKTEDCLIAADAEHNLSFLSSKLSLSRTIVGHNDEILDVKLIPHCNAIIVATNSPKIRIFDLETFSCSVLHGHTATVLCVEVSPCGRFGASCGKDKTMRVWHLETERCVAIATGHTEPIGAVGFSRKISRYEVGGKAAFNGGGAFGITASLDRTLKRWNFPGADDLLKEPDQMDIPAAASVRGHDKDINIISVSPNDSLVASGSQDKTVRIWNAADLSLKATLKGHKRGVWDCQFSPIDKVLATSSGDKTIKLWSLGSFSCVRTFQGHLSSVLRIRFLRSGLQLVSAGADGLVKLWTIRTNECETTMDGHTNKVWALDASSDGKLIVSGGADSKLVVWRDNTRQIEDSQRKEEAEKIHLNQMLENHLYHQEFDEALVLALRIDKPMAVLKIISSMIDSGYDEKGKWDGLQSLQKHVKAWSMERVAKILKYCRDWNTRARHVPVVMTLVKAIVTTVPVDQLSSIDAIPETLAGITPYAERHFHRLDQLYTNSYMLDFILIGAGVVADAEGKTGEDELVAWEASSKPVLPPTSVDGRIQVGGMDYVGKKNANATAELSESDNESIQSSGESSIESYSL</sequence>
<evidence type="ECO:0000256" key="3">
    <source>
        <dbReference type="ARBA" id="ARBA00022737"/>
    </source>
</evidence>
<evidence type="ECO:0000313" key="9">
    <source>
        <dbReference type="Proteomes" id="UP001295423"/>
    </source>
</evidence>
<feature type="repeat" description="WD" evidence="5">
    <location>
        <begin position="630"/>
        <end position="671"/>
    </location>
</feature>
<dbReference type="InterPro" id="IPR036322">
    <property type="entry name" value="WD40_repeat_dom_sf"/>
</dbReference>
<dbReference type="PANTHER" id="PTHR19854:SF15">
    <property type="entry name" value="TRANSDUCIN BETA-LIKE PROTEIN 3"/>
    <property type="match status" value="1"/>
</dbReference>
<dbReference type="PROSITE" id="PS50082">
    <property type="entry name" value="WD_REPEATS_2"/>
    <property type="match status" value="7"/>
</dbReference>
<name>A0AAD2CM29_9STRA</name>
<dbReference type="PROSITE" id="PS00678">
    <property type="entry name" value="WD_REPEATS_1"/>
    <property type="match status" value="1"/>
</dbReference>
<feature type="compositionally biased region" description="Basic and acidic residues" evidence="6">
    <location>
        <begin position="1"/>
        <end position="13"/>
    </location>
</feature>
<keyword evidence="2 5" id="KW-0853">WD repeat</keyword>
<dbReference type="InterPro" id="IPR020472">
    <property type="entry name" value="WD40_PAC1"/>
</dbReference>
<dbReference type="SUPFAM" id="SSF50998">
    <property type="entry name" value="Quinoprotein alcohol dehydrogenase-like"/>
    <property type="match status" value="1"/>
</dbReference>
<dbReference type="InterPro" id="IPR019775">
    <property type="entry name" value="WD40_repeat_CS"/>
</dbReference>
<evidence type="ECO:0000313" key="8">
    <source>
        <dbReference type="EMBL" id="CAJ1936967.1"/>
    </source>
</evidence>
<dbReference type="PRINTS" id="PR00320">
    <property type="entry name" value="GPROTEINBRPT"/>
</dbReference>
<dbReference type="GO" id="GO:0034511">
    <property type="term" value="F:U3 snoRNA binding"/>
    <property type="evidence" value="ECO:0007669"/>
    <property type="project" value="TreeGrafter"/>
</dbReference>
<dbReference type="GO" id="GO:0000480">
    <property type="term" value="P:endonucleolytic cleavage in 5'-ETS of tricistronic rRNA transcript (SSU-rRNA, 5.8S rRNA, LSU-rRNA)"/>
    <property type="evidence" value="ECO:0007669"/>
    <property type="project" value="TreeGrafter"/>
</dbReference>
<feature type="compositionally biased region" description="Low complexity" evidence="6">
    <location>
        <begin position="926"/>
        <end position="941"/>
    </location>
</feature>
<feature type="region of interest" description="Disordered" evidence="6">
    <location>
        <begin position="917"/>
        <end position="941"/>
    </location>
</feature>
<evidence type="ECO:0000256" key="6">
    <source>
        <dbReference type="SAM" id="MobiDB-lite"/>
    </source>
</evidence>
<dbReference type="SMART" id="SM00320">
    <property type="entry name" value="WD40"/>
    <property type="match status" value="10"/>
</dbReference>
<evidence type="ECO:0000256" key="5">
    <source>
        <dbReference type="PROSITE-ProRule" id="PRU00221"/>
    </source>
</evidence>
<organism evidence="8 9">
    <name type="scientific">Cylindrotheca closterium</name>
    <dbReference type="NCBI Taxonomy" id="2856"/>
    <lineage>
        <taxon>Eukaryota</taxon>
        <taxon>Sar</taxon>
        <taxon>Stramenopiles</taxon>
        <taxon>Ochrophyta</taxon>
        <taxon>Bacillariophyta</taxon>
        <taxon>Bacillariophyceae</taxon>
        <taxon>Bacillariophycidae</taxon>
        <taxon>Bacillariales</taxon>
        <taxon>Bacillariaceae</taxon>
        <taxon>Cylindrotheca</taxon>
    </lineage>
</organism>
<dbReference type="PROSITE" id="PS50294">
    <property type="entry name" value="WD_REPEATS_REGION"/>
    <property type="match status" value="6"/>
</dbReference>